<evidence type="ECO:0000256" key="5">
    <source>
        <dbReference type="SAM" id="Phobius"/>
    </source>
</evidence>
<proteinExistence type="predicted"/>
<keyword evidence="7" id="KW-1185">Reference proteome</keyword>
<dbReference type="RefSeq" id="XP_022478067.1">
    <property type="nucleotide sequence ID" value="XM_022615402.1"/>
</dbReference>
<organism evidence="6 7">
    <name type="scientific">Colletotrichum orchidophilum</name>
    <dbReference type="NCBI Taxonomy" id="1209926"/>
    <lineage>
        <taxon>Eukaryota</taxon>
        <taxon>Fungi</taxon>
        <taxon>Dikarya</taxon>
        <taxon>Ascomycota</taxon>
        <taxon>Pezizomycotina</taxon>
        <taxon>Sordariomycetes</taxon>
        <taxon>Hypocreomycetidae</taxon>
        <taxon>Glomerellales</taxon>
        <taxon>Glomerellaceae</taxon>
        <taxon>Colletotrichum</taxon>
    </lineage>
</organism>
<sequence length="147" mass="16321">MNAFETRSWSKIPLIIQALLPLLAPALYAASIYMLLGRIIDSLEADHLSLILVRWMTKILVFGDVFSFAFQCIGGGIRFGASDREGLDRVEDIIFVGLSIQTLLFAAFTVSILHNCLGTAIPRHIARELLTCIELATFTFQKHLPGE</sequence>
<evidence type="ECO:0000256" key="1">
    <source>
        <dbReference type="ARBA" id="ARBA00004141"/>
    </source>
</evidence>
<dbReference type="GeneID" id="34556912"/>
<dbReference type="PANTHER" id="PTHR31465">
    <property type="entry name" value="PROTEIN RTA1-RELATED"/>
    <property type="match status" value="1"/>
</dbReference>
<dbReference type="Proteomes" id="UP000176998">
    <property type="component" value="Unassembled WGS sequence"/>
</dbReference>
<reference evidence="6 7" key="1">
    <citation type="submission" date="2016-09" db="EMBL/GenBank/DDBJ databases">
        <authorList>
            <person name="Capua I."/>
            <person name="De Benedictis P."/>
            <person name="Joannis T."/>
            <person name="Lombin L.H."/>
            <person name="Cattoli G."/>
        </authorList>
    </citation>
    <scope>NUCLEOTIDE SEQUENCE [LARGE SCALE GENOMIC DNA]</scope>
    <source>
        <strain evidence="6 7">IMI 309357</strain>
    </source>
</reference>
<protein>
    <recommendedName>
        <fullName evidence="8">RTA1 domain-containing protein</fullName>
    </recommendedName>
</protein>
<comment type="subcellular location">
    <subcellularLocation>
        <location evidence="1">Membrane</location>
        <topology evidence="1">Multi-pass membrane protein</topology>
    </subcellularLocation>
</comment>
<dbReference type="InterPro" id="IPR007568">
    <property type="entry name" value="RTA1"/>
</dbReference>
<evidence type="ECO:0000256" key="3">
    <source>
        <dbReference type="ARBA" id="ARBA00022989"/>
    </source>
</evidence>
<dbReference type="STRING" id="1209926.A0A1G4BHS9"/>
<gene>
    <name evidence="6" type="ORF">CORC01_03753</name>
</gene>
<accession>A0A1G4BHS9</accession>
<evidence type="ECO:0000313" key="7">
    <source>
        <dbReference type="Proteomes" id="UP000176998"/>
    </source>
</evidence>
<evidence type="ECO:0000313" key="6">
    <source>
        <dbReference type="EMBL" id="OHF00925.1"/>
    </source>
</evidence>
<comment type="caution">
    <text evidence="6">The sequence shown here is derived from an EMBL/GenBank/DDBJ whole genome shotgun (WGS) entry which is preliminary data.</text>
</comment>
<feature type="transmembrane region" description="Helical" evidence="5">
    <location>
        <begin position="12"/>
        <end position="35"/>
    </location>
</feature>
<keyword evidence="2 5" id="KW-0812">Transmembrane</keyword>
<name>A0A1G4BHS9_9PEZI</name>
<feature type="transmembrane region" description="Helical" evidence="5">
    <location>
        <begin position="55"/>
        <end position="81"/>
    </location>
</feature>
<dbReference type="Pfam" id="PF04479">
    <property type="entry name" value="RTA1"/>
    <property type="match status" value="1"/>
</dbReference>
<dbReference type="AlphaFoldDB" id="A0A1G4BHS9"/>
<dbReference type="PANTHER" id="PTHR31465:SF1">
    <property type="entry name" value="PROTEIN RTA1-RELATED"/>
    <property type="match status" value="1"/>
</dbReference>
<evidence type="ECO:0008006" key="8">
    <source>
        <dbReference type="Google" id="ProtNLM"/>
    </source>
</evidence>
<keyword evidence="4 5" id="KW-0472">Membrane</keyword>
<dbReference type="EMBL" id="MJBS01000023">
    <property type="protein sequence ID" value="OHF00925.1"/>
    <property type="molecule type" value="Genomic_DNA"/>
</dbReference>
<dbReference type="GO" id="GO:0016020">
    <property type="term" value="C:membrane"/>
    <property type="evidence" value="ECO:0007669"/>
    <property type="project" value="UniProtKB-SubCell"/>
</dbReference>
<evidence type="ECO:0000256" key="2">
    <source>
        <dbReference type="ARBA" id="ARBA00022692"/>
    </source>
</evidence>
<keyword evidence="3 5" id="KW-1133">Transmembrane helix</keyword>
<dbReference type="OrthoDB" id="3358017at2759"/>
<evidence type="ECO:0000256" key="4">
    <source>
        <dbReference type="ARBA" id="ARBA00023136"/>
    </source>
</evidence>
<feature type="transmembrane region" description="Helical" evidence="5">
    <location>
        <begin position="93"/>
        <end position="113"/>
    </location>
</feature>